<evidence type="ECO:0000313" key="2">
    <source>
        <dbReference type="Proteomes" id="UP000295023"/>
    </source>
</evidence>
<dbReference type="Proteomes" id="UP000295023">
    <property type="component" value="Unassembled WGS sequence"/>
</dbReference>
<dbReference type="EMBL" id="SKBM01000008">
    <property type="protein sequence ID" value="TCZ63173.1"/>
    <property type="molecule type" value="Genomic_DNA"/>
</dbReference>
<accession>A0A4R4DQ27</accession>
<evidence type="ECO:0000313" key="1">
    <source>
        <dbReference type="EMBL" id="TCZ63173.1"/>
    </source>
</evidence>
<name>A0A4R4DQ27_9PROT</name>
<keyword evidence="2" id="KW-1185">Reference proteome</keyword>
<protein>
    <submittedName>
        <fullName evidence="1">Uncharacterized protein</fullName>
    </submittedName>
</protein>
<organism evidence="1 2">
    <name type="scientific">Roseicella aquatilis</name>
    <dbReference type="NCBI Taxonomy" id="2527868"/>
    <lineage>
        <taxon>Bacteria</taxon>
        <taxon>Pseudomonadati</taxon>
        <taxon>Pseudomonadota</taxon>
        <taxon>Alphaproteobacteria</taxon>
        <taxon>Acetobacterales</taxon>
        <taxon>Roseomonadaceae</taxon>
        <taxon>Roseicella</taxon>
    </lineage>
</organism>
<comment type="caution">
    <text evidence="1">The sequence shown here is derived from an EMBL/GenBank/DDBJ whole genome shotgun (WGS) entry which is preliminary data.</text>
</comment>
<reference evidence="1 2" key="1">
    <citation type="submission" date="2019-03" db="EMBL/GenBank/DDBJ databases">
        <title>Paracraurococcus aquatilis NE82 genome sequence.</title>
        <authorList>
            <person name="Zhao Y."/>
            <person name="Du Z."/>
        </authorList>
    </citation>
    <scope>NUCLEOTIDE SEQUENCE [LARGE SCALE GENOMIC DNA]</scope>
    <source>
        <strain evidence="1 2">NE82</strain>
    </source>
</reference>
<dbReference type="RefSeq" id="WP_132287941.1">
    <property type="nucleotide sequence ID" value="NZ_SKBM01000008.1"/>
</dbReference>
<sequence>MTPATPAFEAANAGAAATLVAVLDAPEGHDRGSAPDAAALRAAFLGPGGAGRRLVAAEVAGPVRGSVTRHTGHETEFAARGACDRLAGR</sequence>
<gene>
    <name evidence="1" type="ORF">EXY23_10060</name>
</gene>
<dbReference type="AlphaFoldDB" id="A0A4R4DQ27"/>
<proteinExistence type="predicted"/>